<dbReference type="SMART" id="SM00388">
    <property type="entry name" value="HisKA"/>
    <property type="match status" value="1"/>
</dbReference>
<reference evidence="9 10" key="1">
    <citation type="submission" date="2019-01" db="EMBL/GenBank/DDBJ databases">
        <title>PMF-metabolizing Aryl O-demethylase.</title>
        <authorList>
            <person name="Kim M."/>
        </authorList>
    </citation>
    <scope>NUCLEOTIDE SEQUENCE [LARGE SCALE GENOMIC DNA]</scope>
    <source>
        <strain evidence="9 10">PMF1</strain>
    </source>
</reference>
<name>A0A4P6LV35_9FIRM</name>
<dbReference type="InterPro" id="IPR003661">
    <property type="entry name" value="HisK_dim/P_dom"/>
</dbReference>
<keyword evidence="6" id="KW-0418">Kinase</keyword>
<organism evidence="9 10">
    <name type="scientific">Blautia producta</name>
    <dbReference type="NCBI Taxonomy" id="33035"/>
    <lineage>
        <taxon>Bacteria</taxon>
        <taxon>Bacillati</taxon>
        <taxon>Bacillota</taxon>
        <taxon>Clostridia</taxon>
        <taxon>Lachnospirales</taxon>
        <taxon>Lachnospiraceae</taxon>
        <taxon>Blautia</taxon>
    </lineage>
</organism>
<dbReference type="CDD" id="cd00082">
    <property type="entry name" value="HisKA"/>
    <property type="match status" value="1"/>
</dbReference>
<dbReference type="InterPro" id="IPR036097">
    <property type="entry name" value="HisK_dim/P_sf"/>
</dbReference>
<dbReference type="GO" id="GO:0005886">
    <property type="term" value="C:plasma membrane"/>
    <property type="evidence" value="ECO:0007669"/>
    <property type="project" value="TreeGrafter"/>
</dbReference>
<dbReference type="InterPro" id="IPR005467">
    <property type="entry name" value="His_kinase_dom"/>
</dbReference>
<evidence type="ECO:0000256" key="6">
    <source>
        <dbReference type="ARBA" id="ARBA00022777"/>
    </source>
</evidence>
<dbReference type="PANTHER" id="PTHR45453:SF1">
    <property type="entry name" value="PHOSPHATE REGULON SENSOR PROTEIN PHOR"/>
    <property type="match status" value="1"/>
</dbReference>
<evidence type="ECO:0000256" key="2">
    <source>
        <dbReference type="ARBA" id="ARBA00004370"/>
    </source>
</evidence>
<evidence type="ECO:0000313" key="10">
    <source>
        <dbReference type="Proteomes" id="UP000289794"/>
    </source>
</evidence>
<dbReference type="GO" id="GO:0016036">
    <property type="term" value="P:cellular response to phosphate starvation"/>
    <property type="evidence" value="ECO:0007669"/>
    <property type="project" value="TreeGrafter"/>
</dbReference>
<dbReference type="Gene3D" id="1.10.287.130">
    <property type="match status" value="1"/>
</dbReference>
<proteinExistence type="predicted"/>
<evidence type="ECO:0000256" key="7">
    <source>
        <dbReference type="ARBA" id="ARBA00023012"/>
    </source>
</evidence>
<dbReference type="EC" id="2.7.13.3" evidence="3"/>
<dbReference type="GO" id="GO:0004721">
    <property type="term" value="F:phosphoprotein phosphatase activity"/>
    <property type="evidence" value="ECO:0007669"/>
    <property type="project" value="TreeGrafter"/>
</dbReference>
<dbReference type="AlphaFoldDB" id="A0A4P6LV35"/>
<keyword evidence="5 9" id="KW-0808">Transferase</keyword>
<dbReference type="PROSITE" id="PS50109">
    <property type="entry name" value="HIS_KIN"/>
    <property type="match status" value="1"/>
</dbReference>
<dbReference type="SUPFAM" id="SSF47384">
    <property type="entry name" value="Homodimeric domain of signal transducing histidine kinase"/>
    <property type="match status" value="1"/>
</dbReference>
<keyword evidence="7" id="KW-0902">Two-component regulatory system</keyword>
<dbReference type="PANTHER" id="PTHR45453">
    <property type="entry name" value="PHOSPHATE REGULON SENSOR PROTEIN PHOR"/>
    <property type="match status" value="1"/>
</dbReference>
<dbReference type="Pfam" id="PF02518">
    <property type="entry name" value="HATPase_c"/>
    <property type="match status" value="1"/>
</dbReference>
<dbReference type="EMBL" id="CP035945">
    <property type="protein sequence ID" value="QBE94913.1"/>
    <property type="molecule type" value="Genomic_DNA"/>
</dbReference>
<dbReference type="RefSeq" id="WP_130179635.1">
    <property type="nucleotide sequence ID" value="NZ_CP035945.1"/>
</dbReference>
<evidence type="ECO:0000313" key="9">
    <source>
        <dbReference type="EMBL" id="QBE94913.1"/>
    </source>
</evidence>
<dbReference type="InterPro" id="IPR036890">
    <property type="entry name" value="HATPase_C_sf"/>
</dbReference>
<evidence type="ECO:0000256" key="5">
    <source>
        <dbReference type="ARBA" id="ARBA00022679"/>
    </source>
</evidence>
<comment type="catalytic activity">
    <reaction evidence="1">
        <text>ATP + protein L-histidine = ADP + protein N-phospho-L-histidine.</text>
        <dbReference type="EC" id="2.7.13.3"/>
    </reaction>
</comment>
<accession>A0A4P6LV35</accession>
<protein>
    <recommendedName>
        <fullName evidence="3">histidine kinase</fullName>
        <ecNumber evidence="3">2.7.13.3</ecNumber>
    </recommendedName>
</protein>
<dbReference type="Pfam" id="PF00512">
    <property type="entry name" value="HisKA"/>
    <property type="match status" value="1"/>
</dbReference>
<dbReference type="SMART" id="SM00387">
    <property type="entry name" value="HATPase_c"/>
    <property type="match status" value="1"/>
</dbReference>
<evidence type="ECO:0000256" key="1">
    <source>
        <dbReference type="ARBA" id="ARBA00000085"/>
    </source>
</evidence>
<dbReference type="InterPro" id="IPR004358">
    <property type="entry name" value="Sig_transdc_His_kin-like_C"/>
</dbReference>
<dbReference type="KEGG" id="bpro:PMF13cell1_00406"/>
<gene>
    <name evidence="9" type="primary">phoR_2</name>
    <name evidence="9" type="ORF">PMF13cell1_00406</name>
</gene>
<dbReference type="SUPFAM" id="SSF55874">
    <property type="entry name" value="ATPase domain of HSP90 chaperone/DNA topoisomerase II/histidine kinase"/>
    <property type="match status" value="1"/>
</dbReference>
<comment type="subcellular location">
    <subcellularLocation>
        <location evidence="2">Membrane</location>
    </subcellularLocation>
</comment>
<dbReference type="InterPro" id="IPR050351">
    <property type="entry name" value="BphY/WalK/GraS-like"/>
</dbReference>
<dbReference type="InterPro" id="IPR003594">
    <property type="entry name" value="HATPase_dom"/>
</dbReference>
<dbReference type="GO" id="GO:0000155">
    <property type="term" value="F:phosphorelay sensor kinase activity"/>
    <property type="evidence" value="ECO:0007669"/>
    <property type="project" value="InterPro"/>
</dbReference>
<evidence type="ECO:0000259" key="8">
    <source>
        <dbReference type="PROSITE" id="PS50109"/>
    </source>
</evidence>
<dbReference type="Gene3D" id="3.30.565.10">
    <property type="entry name" value="Histidine kinase-like ATPase, C-terminal domain"/>
    <property type="match status" value="1"/>
</dbReference>
<dbReference type="Proteomes" id="UP000289794">
    <property type="component" value="Chromosome"/>
</dbReference>
<keyword evidence="4" id="KW-0597">Phosphoprotein</keyword>
<sequence length="306" mass="35206">MEKLILAFSLICLLLSVLFVVSARKRLVEYTRQMGECLDAMLAGSPDLVFQEEKDTLMGKLQSKLHRLYEIVNRKSQENKIQRQQLETIVADISHQVKTPIANIRMYHSLLQKKNLDEEKREQFLDAAQRQTDKLEFLMKSMIKMSRLETGIVEVQPKENSIRTLLEQAVCDIALKAEKKQIEIEVHCEENLKAVFDKKWTLEAVFNILDNAVKYTGQGGRIQIEAQITDFYARVGIRDSGKGIEESRQTDIFKRFYREPEVADQDGVGIGLYLAREIIMKERGFIEVRSITGKGSTFYVNLPAVQ</sequence>
<evidence type="ECO:0000256" key="4">
    <source>
        <dbReference type="ARBA" id="ARBA00022553"/>
    </source>
</evidence>
<feature type="domain" description="Histidine kinase" evidence="8">
    <location>
        <begin position="92"/>
        <end position="306"/>
    </location>
</feature>
<evidence type="ECO:0000256" key="3">
    <source>
        <dbReference type="ARBA" id="ARBA00012438"/>
    </source>
</evidence>
<dbReference type="PRINTS" id="PR00344">
    <property type="entry name" value="BCTRLSENSOR"/>
</dbReference>